<name>A0A1H2WRZ4_9FLAO</name>
<evidence type="ECO:0000256" key="1">
    <source>
        <dbReference type="SAM" id="SignalP"/>
    </source>
</evidence>
<protein>
    <recommendedName>
        <fullName evidence="4">MetA-pathway of phenol degradation</fullName>
    </recommendedName>
</protein>
<dbReference type="Proteomes" id="UP000198569">
    <property type="component" value="Unassembled WGS sequence"/>
</dbReference>
<reference evidence="3" key="1">
    <citation type="submission" date="2016-10" db="EMBL/GenBank/DDBJ databases">
        <authorList>
            <person name="Varghese N."/>
            <person name="Submissions S."/>
        </authorList>
    </citation>
    <scope>NUCLEOTIDE SEQUENCE [LARGE SCALE GENOMIC DNA]</scope>
    <source>
        <strain evidence="3">DSM 15718</strain>
    </source>
</reference>
<organism evidence="2 3">
    <name type="scientific">Flavobacterium degerlachei</name>
    <dbReference type="NCBI Taxonomy" id="229203"/>
    <lineage>
        <taxon>Bacteria</taxon>
        <taxon>Pseudomonadati</taxon>
        <taxon>Bacteroidota</taxon>
        <taxon>Flavobacteriia</taxon>
        <taxon>Flavobacteriales</taxon>
        <taxon>Flavobacteriaceae</taxon>
        <taxon>Flavobacterium</taxon>
    </lineage>
</organism>
<evidence type="ECO:0000313" key="3">
    <source>
        <dbReference type="Proteomes" id="UP000198569"/>
    </source>
</evidence>
<accession>A0A1H2WRZ4</accession>
<feature type="signal peptide" evidence="1">
    <location>
        <begin position="1"/>
        <end position="20"/>
    </location>
</feature>
<dbReference type="STRING" id="229203.SAMN05444338_10542"/>
<gene>
    <name evidence="2" type="ORF">SAMN05444338_10542</name>
</gene>
<dbReference type="RefSeq" id="WP_091430883.1">
    <property type="nucleotide sequence ID" value="NZ_FNMV01000005.1"/>
</dbReference>
<dbReference type="OrthoDB" id="1405967at2"/>
<dbReference type="AlphaFoldDB" id="A0A1H2WRZ4"/>
<proteinExistence type="predicted"/>
<evidence type="ECO:0000313" key="2">
    <source>
        <dbReference type="EMBL" id="SDW83410.1"/>
    </source>
</evidence>
<sequence>MKNTIIISLFTLLAVQFATAKTVKDSISGFTFQKMQLDAAMDFDCDACGCSASGGSMGFSSMLNANFVGVRYFNQSYSSRDGIFANSPWIDENFNTTQVWAKIPVTEKIQIAALIPYHFHDRELTSGTEKISGLGDVTIMATYSVYQTQKDSAVFAHNLQIGGGVKIPTGKFKESNNLGTVNQSFQLGTGSWDYLLLTEYVIKRKDLGLNTMLNYTLKTENDKKYQFGNQLNYGSTLFYLLDLNSVQLVPQLGLAGEIYETNKQYGEAVPDTSGDVLFSKFGIEVGKDKFSVGINAMLPLSQNLSSGRIESNYRWSVNLNYTL</sequence>
<keyword evidence="3" id="KW-1185">Reference proteome</keyword>
<dbReference type="EMBL" id="FNMV01000005">
    <property type="protein sequence ID" value="SDW83410.1"/>
    <property type="molecule type" value="Genomic_DNA"/>
</dbReference>
<keyword evidence="1" id="KW-0732">Signal</keyword>
<feature type="chain" id="PRO_5011615847" description="MetA-pathway of phenol degradation" evidence="1">
    <location>
        <begin position="21"/>
        <end position="323"/>
    </location>
</feature>
<evidence type="ECO:0008006" key="4">
    <source>
        <dbReference type="Google" id="ProtNLM"/>
    </source>
</evidence>